<dbReference type="SMART" id="SM00347">
    <property type="entry name" value="HTH_MARR"/>
    <property type="match status" value="1"/>
</dbReference>
<keyword evidence="2" id="KW-0238">DNA-binding</keyword>
<organism evidence="5 6">
    <name type="scientific">Vagococcus humatus</name>
    <dbReference type="NCBI Taxonomy" id="1889241"/>
    <lineage>
        <taxon>Bacteria</taxon>
        <taxon>Bacillati</taxon>
        <taxon>Bacillota</taxon>
        <taxon>Bacilli</taxon>
        <taxon>Lactobacillales</taxon>
        <taxon>Enterococcaceae</taxon>
        <taxon>Vagococcus</taxon>
    </lineage>
</organism>
<keyword evidence="6" id="KW-1185">Reference proteome</keyword>
<dbReference type="InterPro" id="IPR036388">
    <property type="entry name" value="WH-like_DNA-bd_sf"/>
</dbReference>
<gene>
    <name evidence="5" type="ORF">C7P63_03615</name>
</gene>
<evidence type="ECO:0000256" key="3">
    <source>
        <dbReference type="ARBA" id="ARBA00023163"/>
    </source>
</evidence>
<dbReference type="OrthoDB" id="3254893at2"/>
<dbReference type="GO" id="GO:0003677">
    <property type="term" value="F:DNA binding"/>
    <property type="evidence" value="ECO:0007669"/>
    <property type="project" value="UniProtKB-KW"/>
</dbReference>
<dbReference type="Pfam" id="PF01047">
    <property type="entry name" value="MarR"/>
    <property type="match status" value="1"/>
</dbReference>
<dbReference type="RefSeq" id="WP_125942789.1">
    <property type="nucleotide sequence ID" value="NZ_PXZH01000001.1"/>
</dbReference>
<keyword evidence="3" id="KW-0804">Transcription</keyword>
<dbReference type="Gene3D" id="1.10.10.10">
    <property type="entry name" value="Winged helix-like DNA-binding domain superfamily/Winged helix DNA-binding domain"/>
    <property type="match status" value="1"/>
</dbReference>
<evidence type="ECO:0000313" key="5">
    <source>
        <dbReference type="EMBL" id="RST90176.1"/>
    </source>
</evidence>
<evidence type="ECO:0000256" key="1">
    <source>
        <dbReference type="ARBA" id="ARBA00023015"/>
    </source>
</evidence>
<dbReference type="AlphaFoldDB" id="A0A429Z926"/>
<name>A0A429Z926_9ENTE</name>
<dbReference type="InterPro" id="IPR036390">
    <property type="entry name" value="WH_DNA-bd_sf"/>
</dbReference>
<dbReference type="Proteomes" id="UP000277864">
    <property type="component" value="Unassembled WGS sequence"/>
</dbReference>
<evidence type="ECO:0000256" key="2">
    <source>
        <dbReference type="ARBA" id="ARBA00023125"/>
    </source>
</evidence>
<dbReference type="EMBL" id="PXZH01000001">
    <property type="protein sequence ID" value="RST90176.1"/>
    <property type="molecule type" value="Genomic_DNA"/>
</dbReference>
<evidence type="ECO:0000259" key="4">
    <source>
        <dbReference type="PROSITE" id="PS50995"/>
    </source>
</evidence>
<comment type="caution">
    <text evidence="5">The sequence shown here is derived from an EMBL/GenBank/DDBJ whole genome shotgun (WGS) entry which is preliminary data.</text>
</comment>
<dbReference type="PROSITE" id="PS50995">
    <property type="entry name" value="HTH_MARR_2"/>
    <property type="match status" value="1"/>
</dbReference>
<dbReference type="PANTHER" id="PTHR42756">
    <property type="entry name" value="TRANSCRIPTIONAL REGULATOR, MARR"/>
    <property type="match status" value="1"/>
</dbReference>
<dbReference type="InterPro" id="IPR000835">
    <property type="entry name" value="HTH_MarR-typ"/>
</dbReference>
<reference evidence="5 6" key="1">
    <citation type="submission" date="2018-03" db="EMBL/GenBank/DDBJ databases">
        <authorList>
            <person name="Gulvik C.A."/>
        </authorList>
    </citation>
    <scope>NUCLEOTIDE SEQUENCE [LARGE SCALE GENOMIC DNA]</scope>
    <source>
        <strain evidence="5 6">JCM 31581</strain>
    </source>
</reference>
<sequence>MFNLTDCIGFITKKASKEITDVFNQRLKKEDISYAKWTALFFLGEDESLSQRELADKMNTKESSVARLLDRMEKENLCQREKDLEDRRVMHIALTAKGHEKREALLPIGSQFHQDATQDISQEDLDVFKAVLEKMVDNLTNK</sequence>
<dbReference type="PANTHER" id="PTHR42756:SF1">
    <property type="entry name" value="TRANSCRIPTIONAL REPRESSOR OF EMRAB OPERON"/>
    <property type="match status" value="1"/>
</dbReference>
<evidence type="ECO:0000313" key="6">
    <source>
        <dbReference type="Proteomes" id="UP000277864"/>
    </source>
</evidence>
<dbReference type="GO" id="GO:0003700">
    <property type="term" value="F:DNA-binding transcription factor activity"/>
    <property type="evidence" value="ECO:0007669"/>
    <property type="project" value="InterPro"/>
</dbReference>
<keyword evidence="1" id="KW-0805">Transcription regulation</keyword>
<proteinExistence type="predicted"/>
<protein>
    <submittedName>
        <fullName evidence="5">MarR family transcriptional regulator</fullName>
    </submittedName>
</protein>
<dbReference type="PRINTS" id="PR00598">
    <property type="entry name" value="HTHMARR"/>
</dbReference>
<accession>A0A429Z926</accession>
<dbReference type="SUPFAM" id="SSF46785">
    <property type="entry name" value="Winged helix' DNA-binding domain"/>
    <property type="match status" value="1"/>
</dbReference>
<feature type="domain" description="HTH marR-type" evidence="4">
    <location>
        <begin position="1"/>
        <end position="137"/>
    </location>
</feature>